<sequence>MSLFDAKTELDGWFANAVGEPTPVQRAAWPVLRGGRHALVIASTGQGKSLAAWRPLVERLVETPGRGRGVRALHIAPLKALARDMTFNLAPLLEAAGPISGRAPAIALRCGDTPQTERSRQRRNPPEILSTTPESLFVLLGSRGGRDLLRTVESVVIDELHAIADNKRGAHLALSLARLDRLTGRPVQRVGLSATAHPAEALARFLAGGEDCEIVSPDAPGPVKLEVELPGMPLGPYPNSVHWEQVHARIAELALGNRSLLVFCQTRAQVERTAATLDELLEAAGHPEQVGAHHGSLDTAHREAIEARFKAGELRVLVSSASLELGLDLGHVDRVCQIGVPGSVNLVRQRAGRSGHRPGRRPCMHLFPLTLNQLLETRALADVIAAEGVDAVLPLQAPLDVLAQQLVALVANGVGDVDELLNVVQRARPYREISRETLVALLASLAERPQLMPSEQLDPLLIADERGGYRAHPEADRLVLTNAGTIPEWFEYDVVRVDTGDIVGRLDEEVAFESSPGQVLQLGNRPWRILRVLTGLVRVEPAEEEPGELPFWFGEGPGRTAEMAEAMLKVVSGASHNGLDPQAATLLAESRQRLGALPGPNRLVIEQFSDPGGDRHIVLHTFAGARINRAWGLALRKRFCRQFNFELQAAATDDGVLISLGVTSQFDLPAVAGFVKSHNVADVLTQAMLDTPLFVTRFRWCANNALVLLKNGLDGPLPSQRQRSQAENLIACVFPDQLACLENLSGAREVPDHPLVQQALSDCLDDYMDLAGLQRLLARLESGEVEVHAVETEQPSPLAEALIHAPRYSYLDEDDAEERRTRNFERPAQRPAGSSRSRSVSRISARARPASAGKPARGPANPAPPASAGDLRPLQPSTTALEGLLEQAGFLTQREGESGLGMVRPVPAGGWTPWFSKLVRDGRALSLVEPGGRQRLWIATRRLDWILSLDGRWQPHPPPGGIPRDALPSDRGAVWQWLIESRRRIEGERAFETVAEVFGLSGPGDRASKIA</sequence>
<evidence type="ECO:0000313" key="12">
    <source>
        <dbReference type="EMBL" id="RFF28885.1"/>
    </source>
</evidence>
<organism evidence="12 13">
    <name type="scientific">Wenzhouxiangella sediminis</name>
    <dbReference type="NCBI Taxonomy" id="1792836"/>
    <lineage>
        <taxon>Bacteria</taxon>
        <taxon>Pseudomonadati</taxon>
        <taxon>Pseudomonadota</taxon>
        <taxon>Gammaproteobacteria</taxon>
        <taxon>Chromatiales</taxon>
        <taxon>Wenzhouxiangellaceae</taxon>
        <taxon>Wenzhouxiangella</taxon>
    </lineage>
</organism>
<dbReference type="GO" id="GO:0016887">
    <property type="term" value="F:ATP hydrolysis activity"/>
    <property type="evidence" value="ECO:0007669"/>
    <property type="project" value="TreeGrafter"/>
</dbReference>
<reference evidence="12 13" key="1">
    <citation type="submission" date="2018-08" db="EMBL/GenBank/DDBJ databases">
        <title>Wenzhouxiangella salilacus sp. nov., a novel bacterium isolated from a saline lake in Xinjiang Province, China.</title>
        <authorList>
            <person name="Han S."/>
        </authorList>
    </citation>
    <scope>NUCLEOTIDE SEQUENCE [LARGE SCALE GENOMIC DNA]</scope>
    <source>
        <strain evidence="12 13">XDB06</strain>
    </source>
</reference>
<proteinExistence type="predicted"/>
<keyword evidence="4 12" id="KW-0347">Helicase</keyword>
<evidence type="ECO:0000256" key="8">
    <source>
        <dbReference type="ARBA" id="ARBA00023235"/>
    </source>
</evidence>
<dbReference type="PANTHER" id="PTHR47962:SF5">
    <property type="entry name" value="ATP-DEPENDENT HELICASE LHR-RELATED"/>
    <property type="match status" value="1"/>
</dbReference>
<dbReference type="GO" id="GO:0005524">
    <property type="term" value="F:ATP binding"/>
    <property type="evidence" value="ECO:0007669"/>
    <property type="project" value="UniProtKB-KW"/>
</dbReference>
<accession>A0A3E1K4C7</accession>
<evidence type="ECO:0000256" key="7">
    <source>
        <dbReference type="ARBA" id="ARBA00023204"/>
    </source>
</evidence>
<evidence type="ECO:0000259" key="10">
    <source>
        <dbReference type="PROSITE" id="PS51192"/>
    </source>
</evidence>
<dbReference type="InterPro" id="IPR011545">
    <property type="entry name" value="DEAD/DEAH_box_helicase_dom"/>
</dbReference>
<keyword evidence="8" id="KW-0413">Isomerase</keyword>
<feature type="domain" description="Helicase ATP-binding" evidence="10">
    <location>
        <begin position="29"/>
        <end position="214"/>
    </location>
</feature>
<evidence type="ECO:0000256" key="6">
    <source>
        <dbReference type="ARBA" id="ARBA00023125"/>
    </source>
</evidence>
<keyword evidence="7" id="KW-0234">DNA repair</keyword>
<keyword evidence="5" id="KW-0067">ATP-binding</keyword>
<dbReference type="OrthoDB" id="9815222at2"/>
<evidence type="ECO:0000256" key="1">
    <source>
        <dbReference type="ARBA" id="ARBA00022741"/>
    </source>
</evidence>
<feature type="region of interest" description="Disordered" evidence="9">
    <location>
        <begin position="812"/>
        <end position="875"/>
    </location>
</feature>
<dbReference type="InterPro" id="IPR013701">
    <property type="entry name" value="Lhr-like_DEAD/DEAH_assoc"/>
</dbReference>
<feature type="compositionally biased region" description="Basic and acidic residues" evidence="9">
    <location>
        <begin position="817"/>
        <end position="828"/>
    </location>
</feature>
<dbReference type="SMART" id="SM00487">
    <property type="entry name" value="DEXDc"/>
    <property type="match status" value="1"/>
</dbReference>
<dbReference type="Pfam" id="PF19306">
    <property type="entry name" value="WHD_Lhr"/>
    <property type="match status" value="1"/>
</dbReference>
<gene>
    <name evidence="12" type="ORF">DZC52_15320</name>
</gene>
<keyword evidence="3" id="KW-0378">Hydrolase</keyword>
<dbReference type="Pfam" id="PF08494">
    <property type="entry name" value="DEAD_assoc"/>
    <property type="match status" value="1"/>
</dbReference>
<keyword evidence="13" id="KW-1185">Reference proteome</keyword>
<dbReference type="GO" id="GO:0003677">
    <property type="term" value="F:DNA binding"/>
    <property type="evidence" value="ECO:0007669"/>
    <property type="project" value="UniProtKB-KW"/>
</dbReference>
<keyword evidence="1" id="KW-0547">Nucleotide-binding</keyword>
<protein>
    <submittedName>
        <fullName evidence="12">DEAD/DEAH box helicase</fullName>
    </submittedName>
</protein>
<dbReference type="Proteomes" id="UP000260351">
    <property type="component" value="Unassembled WGS sequence"/>
</dbReference>
<evidence type="ECO:0000313" key="13">
    <source>
        <dbReference type="Proteomes" id="UP000260351"/>
    </source>
</evidence>
<keyword evidence="6" id="KW-0238">DNA-binding</keyword>
<dbReference type="Gene3D" id="3.40.50.300">
    <property type="entry name" value="P-loop containing nucleotide triphosphate hydrolases"/>
    <property type="match status" value="2"/>
</dbReference>
<dbReference type="SUPFAM" id="SSF52540">
    <property type="entry name" value="P-loop containing nucleoside triphosphate hydrolases"/>
    <property type="match status" value="1"/>
</dbReference>
<dbReference type="Pfam" id="PF00270">
    <property type="entry name" value="DEAD"/>
    <property type="match status" value="1"/>
</dbReference>
<evidence type="ECO:0000256" key="5">
    <source>
        <dbReference type="ARBA" id="ARBA00022840"/>
    </source>
</evidence>
<evidence type="ECO:0000256" key="2">
    <source>
        <dbReference type="ARBA" id="ARBA00022763"/>
    </source>
</evidence>
<dbReference type="RefSeq" id="WP_116652034.1">
    <property type="nucleotide sequence ID" value="NZ_QUZK01000054.1"/>
</dbReference>
<dbReference type="InterPro" id="IPR045628">
    <property type="entry name" value="Lhr_WH_dom"/>
</dbReference>
<evidence type="ECO:0000259" key="11">
    <source>
        <dbReference type="PROSITE" id="PS51194"/>
    </source>
</evidence>
<dbReference type="SMART" id="SM00490">
    <property type="entry name" value="HELICc"/>
    <property type="match status" value="1"/>
</dbReference>
<dbReference type="GO" id="GO:0006281">
    <property type="term" value="P:DNA repair"/>
    <property type="evidence" value="ECO:0007669"/>
    <property type="project" value="UniProtKB-KW"/>
</dbReference>
<name>A0A3E1K4C7_9GAMM</name>
<evidence type="ECO:0000256" key="4">
    <source>
        <dbReference type="ARBA" id="ARBA00022806"/>
    </source>
</evidence>
<dbReference type="GO" id="GO:0004386">
    <property type="term" value="F:helicase activity"/>
    <property type="evidence" value="ECO:0007669"/>
    <property type="project" value="UniProtKB-KW"/>
</dbReference>
<dbReference type="PANTHER" id="PTHR47962">
    <property type="entry name" value="ATP-DEPENDENT HELICASE LHR-RELATED-RELATED"/>
    <property type="match status" value="1"/>
</dbReference>
<dbReference type="PROSITE" id="PS51192">
    <property type="entry name" value="HELICASE_ATP_BIND_1"/>
    <property type="match status" value="1"/>
</dbReference>
<dbReference type="AlphaFoldDB" id="A0A3E1K4C7"/>
<dbReference type="InterPro" id="IPR027417">
    <property type="entry name" value="P-loop_NTPase"/>
</dbReference>
<dbReference type="EMBL" id="QUZK01000054">
    <property type="protein sequence ID" value="RFF28885.1"/>
    <property type="molecule type" value="Genomic_DNA"/>
</dbReference>
<dbReference type="PROSITE" id="PS51194">
    <property type="entry name" value="HELICASE_CTER"/>
    <property type="match status" value="1"/>
</dbReference>
<keyword evidence="2" id="KW-0227">DNA damage</keyword>
<dbReference type="InterPro" id="IPR001650">
    <property type="entry name" value="Helicase_C-like"/>
</dbReference>
<dbReference type="InterPro" id="IPR014001">
    <property type="entry name" value="Helicase_ATP-bd"/>
</dbReference>
<feature type="compositionally biased region" description="Low complexity" evidence="9">
    <location>
        <begin position="830"/>
        <end position="860"/>
    </location>
</feature>
<evidence type="ECO:0000256" key="3">
    <source>
        <dbReference type="ARBA" id="ARBA00022801"/>
    </source>
</evidence>
<dbReference type="Pfam" id="PF00271">
    <property type="entry name" value="Helicase_C"/>
    <property type="match status" value="1"/>
</dbReference>
<dbReference type="InterPro" id="IPR052511">
    <property type="entry name" value="ATP-dep_Helicase"/>
</dbReference>
<feature type="domain" description="Helicase C-terminal" evidence="11">
    <location>
        <begin position="245"/>
        <end position="407"/>
    </location>
</feature>
<evidence type="ECO:0000256" key="9">
    <source>
        <dbReference type="SAM" id="MobiDB-lite"/>
    </source>
</evidence>
<comment type="caution">
    <text evidence="12">The sequence shown here is derived from an EMBL/GenBank/DDBJ whole genome shotgun (WGS) entry which is preliminary data.</text>
</comment>